<name>A0ABR0AJS0_9CRUS</name>
<dbReference type="Proteomes" id="UP001234178">
    <property type="component" value="Unassembled WGS sequence"/>
</dbReference>
<proteinExistence type="predicted"/>
<dbReference type="EMBL" id="JAOYFB010000038">
    <property type="protein sequence ID" value="KAK4025352.1"/>
    <property type="molecule type" value="Genomic_DNA"/>
</dbReference>
<organism evidence="1 2">
    <name type="scientific">Daphnia magna</name>
    <dbReference type="NCBI Taxonomy" id="35525"/>
    <lineage>
        <taxon>Eukaryota</taxon>
        <taxon>Metazoa</taxon>
        <taxon>Ecdysozoa</taxon>
        <taxon>Arthropoda</taxon>
        <taxon>Crustacea</taxon>
        <taxon>Branchiopoda</taxon>
        <taxon>Diplostraca</taxon>
        <taxon>Cladocera</taxon>
        <taxon>Anomopoda</taxon>
        <taxon>Daphniidae</taxon>
        <taxon>Daphnia</taxon>
    </lineage>
</organism>
<evidence type="ECO:0000313" key="2">
    <source>
        <dbReference type="Proteomes" id="UP001234178"/>
    </source>
</evidence>
<evidence type="ECO:0000313" key="1">
    <source>
        <dbReference type="EMBL" id="KAK4025352.1"/>
    </source>
</evidence>
<gene>
    <name evidence="1" type="ORF">OUZ56_014424</name>
</gene>
<keyword evidence="2" id="KW-1185">Reference proteome</keyword>
<reference evidence="1 2" key="1">
    <citation type="journal article" date="2023" name="Nucleic Acids Res.">
        <title>The hologenome of Daphnia magna reveals possible DNA methylation and microbiome-mediated evolution of the host genome.</title>
        <authorList>
            <person name="Chaturvedi A."/>
            <person name="Li X."/>
            <person name="Dhandapani V."/>
            <person name="Marshall H."/>
            <person name="Kissane S."/>
            <person name="Cuenca-Cambronero M."/>
            <person name="Asole G."/>
            <person name="Calvet F."/>
            <person name="Ruiz-Romero M."/>
            <person name="Marangio P."/>
            <person name="Guigo R."/>
            <person name="Rago D."/>
            <person name="Mirbahai L."/>
            <person name="Eastwood N."/>
            <person name="Colbourne J.K."/>
            <person name="Zhou J."/>
            <person name="Mallon E."/>
            <person name="Orsini L."/>
        </authorList>
    </citation>
    <scope>NUCLEOTIDE SEQUENCE [LARGE SCALE GENOMIC DNA]</scope>
    <source>
        <strain evidence="1">LRV0_1</strain>
    </source>
</reference>
<protein>
    <submittedName>
        <fullName evidence="1">Uncharacterized protein</fullName>
    </submittedName>
</protein>
<sequence length="321" mass="37309">MEEKFGELTLSESKEEVTIEFDPFNNHVPEKEILEYMIHVHEHYFQWKCVKGRIEIFKEIFKGNKSGTFVRSRNEKNSFEWTNKTPIDLTGLSSVHRILVIRDITEHLRKLNASRDEANKMLTESVKTTIKFKLEDITFSLILNPTVNQPGNAFFTMARIARKFSTGKHSDVEDFDCFKNLDPKDIESIVRNARKTGKKITDSDIKNSKQDEDRVKMAEEMNFFMLLYDFEVARRLQRPFTEESRNLDSLPIGIGIAMIHLINGLFQGDSESRKRVLDDILVRFNEPSRSWTEGDLIKILCEQFDSHELSPDGDTTGNFSQ</sequence>
<accession>A0ABR0AJS0</accession>
<comment type="caution">
    <text evidence="1">The sequence shown here is derived from an EMBL/GenBank/DDBJ whole genome shotgun (WGS) entry which is preliminary data.</text>
</comment>